<keyword evidence="3" id="KW-0106">Calcium</keyword>
<evidence type="ECO:0000256" key="3">
    <source>
        <dbReference type="ARBA" id="ARBA00022837"/>
    </source>
</evidence>
<feature type="domain" description="EF-hand" evidence="5">
    <location>
        <begin position="198"/>
        <end position="233"/>
    </location>
</feature>
<evidence type="ECO:0000313" key="7">
    <source>
        <dbReference type="Proteomes" id="UP000037460"/>
    </source>
</evidence>
<dbReference type="Pfam" id="PF13499">
    <property type="entry name" value="EF-hand_7"/>
    <property type="match status" value="1"/>
</dbReference>
<feature type="domain" description="EF-hand" evidence="5">
    <location>
        <begin position="342"/>
        <end position="377"/>
    </location>
</feature>
<accession>A0A0M0JGT1</accession>
<dbReference type="EMBL" id="JWZX01002962">
    <property type="protein sequence ID" value="KOO25532.1"/>
    <property type="molecule type" value="Genomic_DNA"/>
</dbReference>
<dbReference type="Pfam" id="PF13202">
    <property type="entry name" value="EF-hand_5"/>
    <property type="match status" value="1"/>
</dbReference>
<evidence type="ECO:0000259" key="5">
    <source>
        <dbReference type="PROSITE" id="PS50222"/>
    </source>
</evidence>
<feature type="domain" description="EF-hand" evidence="5">
    <location>
        <begin position="504"/>
        <end position="539"/>
    </location>
</feature>
<dbReference type="GO" id="GO:0005509">
    <property type="term" value="F:calcium ion binding"/>
    <property type="evidence" value="ECO:0007669"/>
    <property type="project" value="InterPro"/>
</dbReference>
<feature type="region of interest" description="Disordered" evidence="4">
    <location>
        <begin position="418"/>
        <end position="458"/>
    </location>
</feature>
<feature type="domain" description="EF-hand" evidence="5">
    <location>
        <begin position="162"/>
        <end position="197"/>
    </location>
</feature>
<feature type="region of interest" description="Disordered" evidence="4">
    <location>
        <begin position="44"/>
        <end position="87"/>
    </location>
</feature>
<feature type="domain" description="EF-hand" evidence="5">
    <location>
        <begin position="577"/>
        <end position="612"/>
    </location>
</feature>
<protein>
    <submittedName>
        <fullName evidence="6">Calmodulin 2-like protein</fullName>
    </submittedName>
</protein>
<evidence type="ECO:0000256" key="1">
    <source>
        <dbReference type="ARBA" id="ARBA00022723"/>
    </source>
</evidence>
<keyword evidence="2" id="KW-0677">Repeat</keyword>
<evidence type="ECO:0000313" key="6">
    <source>
        <dbReference type="EMBL" id="KOO25532.1"/>
    </source>
</evidence>
<dbReference type="AlphaFoldDB" id="A0A0M0JGT1"/>
<gene>
    <name evidence="6" type="ORF">Ctob_008369</name>
</gene>
<evidence type="ECO:0000256" key="4">
    <source>
        <dbReference type="SAM" id="MobiDB-lite"/>
    </source>
</evidence>
<proteinExistence type="predicted"/>
<dbReference type="Proteomes" id="UP000037460">
    <property type="component" value="Unassembled WGS sequence"/>
</dbReference>
<feature type="compositionally biased region" description="Gly residues" evidence="4">
    <location>
        <begin position="430"/>
        <end position="452"/>
    </location>
</feature>
<dbReference type="SMART" id="SM00054">
    <property type="entry name" value="EFh"/>
    <property type="match status" value="8"/>
</dbReference>
<feature type="region of interest" description="Disordered" evidence="4">
    <location>
        <begin position="127"/>
        <end position="148"/>
    </location>
</feature>
<feature type="domain" description="EF-hand" evidence="5">
    <location>
        <begin position="613"/>
        <end position="648"/>
    </location>
</feature>
<dbReference type="PANTHER" id="PTHR34524">
    <property type="entry name" value="CALCYPHOSIN"/>
    <property type="match status" value="1"/>
</dbReference>
<name>A0A0M0JGT1_9EUKA</name>
<dbReference type="CDD" id="cd00051">
    <property type="entry name" value="EFh"/>
    <property type="match status" value="4"/>
</dbReference>
<dbReference type="PANTHER" id="PTHR34524:SF6">
    <property type="entry name" value="CALCYPHOSINE LIKE"/>
    <property type="match status" value="1"/>
</dbReference>
<dbReference type="PROSITE" id="PS50222">
    <property type="entry name" value="EF_HAND_2"/>
    <property type="match status" value="8"/>
</dbReference>
<keyword evidence="7" id="KW-1185">Reference proteome</keyword>
<feature type="compositionally biased region" description="Low complexity" evidence="4">
    <location>
        <begin position="44"/>
        <end position="73"/>
    </location>
</feature>
<dbReference type="InterPro" id="IPR051581">
    <property type="entry name" value="Ca-bind"/>
</dbReference>
<feature type="domain" description="EF-hand" evidence="5">
    <location>
        <begin position="468"/>
        <end position="503"/>
    </location>
</feature>
<reference evidence="7" key="1">
    <citation type="journal article" date="2015" name="PLoS Genet.">
        <title>Genome Sequence and Transcriptome Analyses of Chrysochromulina tobin: Metabolic Tools for Enhanced Algal Fitness in the Prominent Order Prymnesiales (Haptophyceae).</title>
        <authorList>
            <person name="Hovde B.T."/>
            <person name="Deodato C.R."/>
            <person name="Hunsperger H.M."/>
            <person name="Ryken S.A."/>
            <person name="Yost W."/>
            <person name="Jha R.K."/>
            <person name="Patterson J."/>
            <person name="Monnat R.J. Jr."/>
            <person name="Barlow S.B."/>
            <person name="Starkenburg S.R."/>
            <person name="Cattolico R.A."/>
        </authorList>
    </citation>
    <scope>NUCLEOTIDE SEQUENCE</scope>
    <source>
        <strain evidence="7">CCMP291</strain>
    </source>
</reference>
<sequence length="703" mass="76229">MPVEAAAEDSVAVGVLPKLTPRIPITPLSGLRHRQLDKLLPSLPALPVPSTDPSVVGGRSVSHTSVSHSVPTRRGNPKPLPSQVGGPRFVESSIVRDLHSMPGPGQYAAPSSGLGKQVSSFFKSSRAARFAPPTPPVHSHRRGDAADARRQAQVRLQRKMGSGRRAVEALVAMLDENGDGMIRPAELERGLLSLGMPLSKSDLQMLFHLYDANGDGVIDLREIAEAVRGGGLGSLAEEALSAKDAAAGRAASELTPRPPKGAPPDRFGGGPNRRRRSQMVQGALIHLAKEDEARPLHEQLRNALARQAVRVIDLFKQWDMSQDMSLSRHEFLVGVRKLGLPVDDAAIHQCFDEWDVDGSGTLALTEFNTILRRGSSIALPSHLRFDAEKMARRRRHRAEQMRIKLSTKVARALVRKQRLARKARTERGKMGPGSGLGSGSSLGLGSGSGSGGDAMSSAQRQVLQRLGADPDMLVAALARFDTNGNASVSRREFHLALPTLGVQIDKATIDALYDSMDINGNGQVSLTHVAKAMRDALVPGSKLAKRQFDGSHTSKLVRFGDTSHRPLHEQLHDELVRNAVRVLDFFRDMDSDGNGEVDRAEFAQALPLLGLHAPPEAVAACFDLFDKDGAGTITFRRMNKLLREAKHNKALKTAQRKRVEVVEEVVQVVDSAALKFAMMRECSKLQPVRLNKESDDPYSLSVA</sequence>
<dbReference type="PROSITE" id="PS00018">
    <property type="entry name" value="EF_HAND_1"/>
    <property type="match status" value="3"/>
</dbReference>
<dbReference type="OrthoDB" id="2250192at2759"/>
<evidence type="ECO:0000256" key="2">
    <source>
        <dbReference type="ARBA" id="ARBA00022737"/>
    </source>
</evidence>
<organism evidence="6 7">
    <name type="scientific">Chrysochromulina tobinii</name>
    <dbReference type="NCBI Taxonomy" id="1460289"/>
    <lineage>
        <taxon>Eukaryota</taxon>
        <taxon>Haptista</taxon>
        <taxon>Haptophyta</taxon>
        <taxon>Prymnesiophyceae</taxon>
        <taxon>Prymnesiales</taxon>
        <taxon>Chrysochromulinaceae</taxon>
        <taxon>Chrysochromulina</taxon>
    </lineage>
</organism>
<comment type="caution">
    <text evidence="6">The sequence shown here is derived from an EMBL/GenBank/DDBJ whole genome shotgun (WGS) entry which is preliminary data.</text>
</comment>
<dbReference type="InterPro" id="IPR011992">
    <property type="entry name" value="EF-hand-dom_pair"/>
</dbReference>
<dbReference type="InterPro" id="IPR002048">
    <property type="entry name" value="EF_hand_dom"/>
</dbReference>
<dbReference type="SUPFAM" id="SSF47473">
    <property type="entry name" value="EF-hand"/>
    <property type="match status" value="3"/>
</dbReference>
<dbReference type="InterPro" id="IPR018247">
    <property type="entry name" value="EF_Hand_1_Ca_BS"/>
</dbReference>
<dbReference type="Gene3D" id="1.10.238.10">
    <property type="entry name" value="EF-hand"/>
    <property type="match status" value="4"/>
</dbReference>
<feature type="domain" description="EF-hand" evidence="5">
    <location>
        <begin position="306"/>
        <end position="341"/>
    </location>
</feature>
<feature type="region of interest" description="Disordered" evidence="4">
    <location>
        <begin position="246"/>
        <end position="275"/>
    </location>
</feature>
<keyword evidence="1" id="KW-0479">Metal-binding</keyword>